<keyword evidence="2" id="KW-1003">Cell membrane</keyword>
<dbReference type="PANTHER" id="PTHR35402">
    <property type="entry name" value="INTEGRAL MEMBRANE PROTEIN-RELATED"/>
    <property type="match status" value="1"/>
</dbReference>
<dbReference type="AlphaFoldDB" id="X1AKW1"/>
<evidence type="ECO:0000256" key="1">
    <source>
        <dbReference type="ARBA" id="ARBA00004651"/>
    </source>
</evidence>
<name>X1AKW1_9ZZZZ</name>
<evidence type="ECO:0000256" key="5">
    <source>
        <dbReference type="ARBA" id="ARBA00023136"/>
    </source>
</evidence>
<proteinExistence type="predicted"/>
<evidence type="ECO:0000256" key="6">
    <source>
        <dbReference type="SAM" id="Phobius"/>
    </source>
</evidence>
<feature type="transmembrane region" description="Helical" evidence="6">
    <location>
        <begin position="78"/>
        <end position="104"/>
    </location>
</feature>
<evidence type="ECO:0000256" key="2">
    <source>
        <dbReference type="ARBA" id="ARBA00022475"/>
    </source>
</evidence>
<comment type="caution">
    <text evidence="8">The sequence shown here is derived from an EMBL/GenBank/DDBJ whole genome shotgun (WGS) entry which is preliminary data.</text>
</comment>
<dbReference type="GO" id="GO:0005886">
    <property type="term" value="C:plasma membrane"/>
    <property type="evidence" value="ECO:0007669"/>
    <property type="project" value="UniProtKB-SubCell"/>
</dbReference>
<keyword evidence="5 6" id="KW-0472">Membrane</keyword>
<organism evidence="8">
    <name type="scientific">marine sediment metagenome</name>
    <dbReference type="NCBI Taxonomy" id="412755"/>
    <lineage>
        <taxon>unclassified sequences</taxon>
        <taxon>metagenomes</taxon>
        <taxon>ecological metagenomes</taxon>
    </lineage>
</organism>
<keyword evidence="3 6" id="KW-0812">Transmembrane</keyword>
<accession>X1AKW1</accession>
<keyword evidence="4 6" id="KW-1133">Transmembrane helix</keyword>
<feature type="domain" description="Type II secretion system protein GspF" evidence="7">
    <location>
        <begin position="2"/>
        <end position="97"/>
    </location>
</feature>
<dbReference type="InterPro" id="IPR056569">
    <property type="entry name" value="ArlJ-like"/>
</dbReference>
<evidence type="ECO:0000256" key="4">
    <source>
        <dbReference type="ARBA" id="ARBA00022989"/>
    </source>
</evidence>
<dbReference type="Pfam" id="PF00482">
    <property type="entry name" value="T2SSF"/>
    <property type="match status" value="1"/>
</dbReference>
<dbReference type="EMBL" id="BART01019205">
    <property type="protein sequence ID" value="GAG83215.1"/>
    <property type="molecule type" value="Genomic_DNA"/>
</dbReference>
<dbReference type="InterPro" id="IPR018076">
    <property type="entry name" value="T2SS_GspF_dom"/>
</dbReference>
<comment type="subcellular location">
    <subcellularLocation>
        <location evidence="1">Cell membrane</location>
        <topology evidence="1">Multi-pass membrane protein</topology>
    </subcellularLocation>
</comment>
<reference evidence="8" key="1">
    <citation type="journal article" date="2014" name="Front. Microbiol.">
        <title>High frequency of phylogenetically diverse reductive dehalogenase-homologous genes in deep subseafloor sedimentary metagenomes.</title>
        <authorList>
            <person name="Kawai M."/>
            <person name="Futagami T."/>
            <person name="Toyoda A."/>
            <person name="Takaki Y."/>
            <person name="Nishi S."/>
            <person name="Hori S."/>
            <person name="Arai W."/>
            <person name="Tsubouchi T."/>
            <person name="Morono Y."/>
            <person name="Uchiyama I."/>
            <person name="Ito T."/>
            <person name="Fujiyama A."/>
            <person name="Inagaki F."/>
            <person name="Takami H."/>
        </authorList>
    </citation>
    <scope>NUCLEOTIDE SEQUENCE</scope>
    <source>
        <strain evidence="8">Expedition CK06-06</strain>
    </source>
</reference>
<evidence type="ECO:0000259" key="7">
    <source>
        <dbReference type="Pfam" id="PF00482"/>
    </source>
</evidence>
<evidence type="ECO:0000313" key="8">
    <source>
        <dbReference type="EMBL" id="GAG83215.1"/>
    </source>
</evidence>
<gene>
    <name evidence="8" type="ORF">S01H4_36009</name>
</gene>
<evidence type="ECO:0000256" key="3">
    <source>
        <dbReference type="ARBA" id="ARBA00022692"/>
    </source>
</evidence>
<sequence length="112" mass="12360">KESKRITRDIEIFGYDILKAIRTASERSPSERFAKFLDGMSATITSGGDLTYFLAAEGKALMKLKEQETKEFIEQLGVLAEIFMILGVVAPLFFVVILAILSVISPEATADK</sequence>
<protein>
    <recommendedName>
        <fullName evidence="7">Type II secretion system protein GspF domain-containing protein</fullName>
    </recommendedName>
</protein>
<dbReference type="PANTHER" id="PTHR35402:SF1">
    <property type="entry name" value="TYPE II SECRETION SYSTEM PROTEIN GSPF DOMAIN-CONTAINING PROTEIN"/>
    <property type="match status" value="1"/>
</dbReference>
<feature type="non-terminal residue" evidence="8">
    <location>
        <position position="1"/>
    </location>
</feature>